<dbReference type="EC" id="3.4.-.-" evidence="6"/>
<protein>
    <recommendedName>
        <fullName evidence="6">Dipeptidase</fullName>
        <ecNumber evidence="6">3.4.-.-</ecNumber>
    </recommendedName>
</protein>
<reference evidence="8" key="1">
    <citation type="journal article" date="2014" name="Genome Announc.">
        <title>Draft genome sequence of Weissella oryzae SG25T, isolated from fermented rice grains.</title>
        <authorList>
            <person name="Tanizawa Y."/>
            <person name="Fujisawa T."/>
            <person name="Mochizuki T."/>
            <person name="Kaminuma E."/>
            <person name="Suzuki Y."/>
            <person name="Nakamura Y."/>
            <person name="Tohno M."/>
        </authorList>
    </citation>
    <scope>NUCLEOTIDE SEQUENCE [LARGE SCALE GENOMIC DNA]</scope>
    <source>
        <strain evidence="8">DSM 25784 / JCM 18191 / LMG 30913 / SG25</strain>
    </source>
</reference>
<dbReference type="STRING" id="1329250.WOSG25_051390"/>
<keyword evidence="4 6" id="KW-0378">Hydrolase</keyword>
<keyword evidence="5 6" id="KW-0224">Dipeptidase</keyword>
<dbReference type="Proteomes" id="UP000030643">
    <property type="component" value="Unassembled WGS sequence"/>
</dbReference>
<dbReference type="GO" id="GO:0006508">
    <property type="term" value="P:proteolysis"/>
    <property type="evidence" value="ECO:0007669"/>
    <property type="project" value="UniProtKB-KW"/>
</dbReference>
<dbReference type="InterPro" id="IPR005322">
    <property type="entry name" value="Peptidase_C69"/>
</dbReference>
<keyword evidence="3 6" id="KW-0645">Protease</keyword>
<organism evidence="7 8">
    <name type="scientific">Weissella oryzae (strain DSM 25784 / JCM 18191 / LMG 30913 / SG25)</name>
    <dbReference type="NCBI Taxonomy" id="1329250"/>
    <lineage>
        <taxon>Bacteria</taxon>
        <taxon>Bacillati</taxon>
        <taxon>Bacillota</taxon>
        <taxon>Bacilli</taxon>
        <taxon>Lactobacillales</taxon>
        <taxon>Lactobacillaceae</taxon>
        <taxon>Weissella</taxon>
    </lineage>
</organism>
<evidence type="ECO:0000313" key="7">
    <source>
        <dbReference type="EMBL" id="GAK30866.1"/>
    </source>
</evidence>
<proteinExistence type="inferred from homology"/>
<dbReference type="GO" id="GO:0070004">
    <property type="term" value="F:cysteine-type exopeptidase activity"/>
    <property type="evidence" value="ECO:0007669"/>
    <property type="project" value="InterPro"/>
</dbReference>
<sequence length="476" mass="53378">MLFMFTNENYQKVRKTCTTILVGKKASIDGSTMIARNEDGGEEPNPQRFVIITPDQQPRHYQSSLNALSLDLPDNPLQYSSTPDASSNDGIWAAGGINSANVAMTATETSTTNPQILALDPFVEDGLGEADITTLVLPYIYSARAGVERLGALLEEFGTYESNGIAFSDQDEVWYFETIGGHHWAAIKIPDDAYVIAPNRFNIDSFDLAAEDTLYSADLKTFVTDNNLNPDTNAFNLRHIFGSSSDKDIRYNNPRAWYVQKYLTPEIKQLPEDQDLPFINHSQRKISPADIKYLLSSHYQNTPYDPYEDAVEANKYRSIGLNRNQEVHILQLRPLSIPALVAVHWLAYGPNPFNELVPFYASVTDTPLPYRDTSADFSTDDVYWLVRIIAVIGDSNYALYHDMIEQFAMETLTACLKLRNESDQAIIQTAGANSDQILADTNTAMAALYLKNTRHLLNKMVKLASAKMKLHFNLND</sequence>
<evidence type="ECO:0000256" key="4">
    <source>
        <dbReference type="ARBA" id="ARBA00022801"/>
    </source>
</evidence>
<keyword evidence="8" id="KW-1185">Reference proteome</keyword>
<dbReference type="Pfam" id="PF03577">
    <property type="entry name" value="Peptidase_C69"/>
    <property type="match status" value="1"/>
</dbReference>
<dbReference type="PANTHER" id="PTHR12994">
    <property type="entry name" value="SECERNIN"/>
    <property type="match status" value="1"/>
</dbReference>
<comment type="catalytic activity">
    <reaction evidence="1">
        <text>an L-aminoacyl-L-amino acid + H2O = 2 an L-alpha-amino acid</text>
        <dbReference type="Rhea" id="RHEA:48940"/>
        <dbReference type="ChEBI" id="CHEBI:15377"/>
        <dbReference type="ChEBI" id="CHEBI:59869"/>
        <dbReference type="ChEBI" id="CHEBI:77460"/>
        <dbReference type="EC" id="3.4.13.19"/>
    </reaction>
</comment>
<dbReference type="Gene3D" id="3.60.60.10">
    <property type="entry name" value="Penicillin V Acylase, Chain A"/>
    <property type="match status" value="1"/>
</dbReference>
<dbReference type="EMBL" id="DF820488">
    <property type="protein sequence ID" value="GAK30866.1"/>
    <property type="molecule type" value="Genomic_DNA"/>
</dbReference>
<comment type="similarity">
    <text evidence="2 6">Belongs to the peptidase C69 family.</text>
</comment>
<evidence type="ECO:0000256" key="5">
    <source>
        <dbReference type="ARBA" id="ARBA00022997"/>
    </source>
</evidence>
<accession>A0A069D0M3</accession>
<evidence type="ECO:0000256" key="2">
    <source>
        <dbReference type="ARBA" id="ARBA00007225"/>
    </source>
</evidence>
<dbReference type="InterPro" id="IPR047804">
    <property type="entry name" value="C69_dipept_A-like"/>
</dbReference>
<dbReference type="GO" id="GO:0016805">
    <property type="term" value="F:dipeptidase activity"/>
    <property type="evidence" value="ECO:0007669"/>
    <property type="project" value="UniProtKB-KW"/>
</dbReference>
<dbReference type="AlphaFoldDB" id="A0A069D0M3"/>
<evidence type="ECO:0000256" key="1">
    <source>
        <dbReference type="ARBA" id="ARBA00001670"/>
    </source>
</evidence>
<dbReference type="eggNOG" id="COG4690">
    <property type="taxonomic scope" value="Bacteria"/>
</dbReference>
<evidence type="ECO:0000256" key="3">
    <source>
        <dbReference type="ARBA" id="ARBA00022670"/>
    </source>
</evidence>
<evidence type="ECO:0000313" key="8">
    <source>
        <dbReference type="Proteomes" id="UP000030643"/>
    </source>
</evidence>
<name>A0A069D0M3_WEIOS</name>
<dbReference type="PANTHER" id="PTHR12994:SF17">
    <property type="entry name" value="LD30995P"/>
    <property type="match status" value="1"/>
</dbReference>
<dbReference type="NCBIfam" id="NF033678">
    <property type="entry name" value="C69_fam_dipept"/>
    <property type="match status" value="1"/>
</dbReference>
<evidence type="ECO:0000256" key="6">
    <source>
        <dbReference type="RuleBase" id="RU364089"/>
    </source>
</evidence>
<gene>
    <name evidence="7" type="primary">pepDA</name>
    <name evidence="7" type="ORF">WOSG25_051390</name>
</gene>